<keyword evidence="4" id="KW-1185">Reference proteome</keyword>
<keyword evidence="1" id="KW-0812">Transmembrane</keyword>
<evidence type="ECO:0000313" key="4">
    <source>
        <dbReference type="Proteomes" id="UP000053370"/>
    </source>
</evidence>
<protein>
    <submittedName>
        <fullName evidence="3">Formylglycine-generating enzyme</fullName>
    </submittedName>
</protein>
<dbReference type="Pfam" id="PF03781">
    <property type="entry name" value="FGE-sulfatase"/>
    <property type="match status" value="1"/>
</dbReference>
<dbReference type="PANTHER" id="PTHR23150">
    <property type="entry name" value="SULFATASE MODIFYING FACTOR 1, 2"/>
    <property type="match status" value="1"/>
</dbReference>
<gene>
    <name evidence="3" type="ORF">ATC1_131532</name>
</gene>
<dbReference type="GO" id="GO:0120147">
    <property type="term" value="F:formylglycine-generating oxidase activity"/>
    <property type="evidence" value="ECO:0007669"/>
    <property type="project" value="TreeGrafter"/>
</dbReference>
<dbReference type="Proteomes" id="UP000053370">
    <property type="component" value="Unassembled WGS sequence"/>
</dbReference>
<feature type="domain" description="Sulfatase-modifying factor enzyme-like" evidence="2">
    <location>
        <begin position="44"/>
        <end position="273"/>
    </location>
</feature>
<dbReference type="SUPFAM" id="SSF56436">
    <property type="entry name" value="C-type lectin-like"/>
    <property type="match status" value="1"/>
</dbReference>
<name>A0A0S7BWH2_9CHLR</name>
<accession>A0A0S7BWH2</accession>
<evidence type="ECO:0000256" key="1">
    <source>
        <dbReference type="SAM" id="Phobius"/>
    </source>
</evidence>
<dbReference type="InterPro" id="IPR042095">
    <property type="entry name" value="SUMF_sf"/>
</dbReference>
<evidence type="ECO:0000259" key="2">
    <source>
        <dbReference type="Pfam" id="PF03781"/>
    </source>
</evidence>
<feature type="transmembrane region" description="Helical" evidence="1">
    <location>
        <begin position="12"/>
        <end position="32"/>
    </location>
</feature>
<evidence type="ECO:0000313" key="3">
    <source>
        <dbReference type="EMBL" id="GAP41540.1"/>
    </source>
</evidence>
<dbReference type="AlphaFoldDB" id="A0A0S7BWH2"/>
<dbReference type="EMBL" id="DF968181">
    <property type="protein sequence ID" value="GAP41540.1"/>
    <property type="molecule type" value="Genomic_DNA"/>
</dbReference>
<dbReference type="STRING" id="1678840.ATC1_131532"/>
<dbReference type="Gene3D" id="3.90.1580.10">
    <property type="entry name" value="paralog of FGE (formylglycine-generating enzyme)"/>
    <property type="match status" value="1"/>
</dbReference>
<keyword evidence="1" id="KW-1133">Transmembrane helix</keyword>
<dbReference type="InterPro" id="IPR016187">
    <property type="entry name" value="CTDL_fold"/>
</dbReference>
<reference evidence="3" key="1">
    <citation type="journal article" date="2015" name="Genome Announc.">
        <title>Draft Genome Sequence of Anaerolineae Strain TC1, a Novel Isolate from a Methanogenic Wastewater Treatment System.</title>
        <authorList>
            <person name="Matsuura N."/>
            <person name="Tourlousse D.M."/>
            <person name="Sun L."/>
            <person name="Toyonaga M."/>
            <person name="Kuroda K."/>
            <person name="Ohashi A."/>
            <person name="Cruz R."/>
            <person name="Yamaguchi T."/>
            <person name="Sekiguchi Y."/>
        </authorList>
    </citation>
    <scope>NUCLEOTIDE SEQUENCE [LARGE SCALE GENOMIC DNA]</scope>
    <source>
        <strain evidence="3">TC1</strain>
    </source>
</reference>
<sequence length="367" mass="41378">MKEKCMNQRKKLLKTVCNLFLSISFILTSAFINITDKYVVDIPEGMVYVEEGMSTVGAKDDDLDAKSDAKPIHEVYLKSYYIDILEVTNEAYSACVKDGKCSEPHETSSATRENYYGNALFNRYPVVNVTWEDAKNYCEYVGKRLPTEAEWEKAGMGTSGYRRYSWGNGAPQTYTLNLTKIPGDTEMGNTYWKGQSPYGMVDVVGNVSEWVSDWYSETYYQESVVENPSGPAGGTKKVIRGDSWNSDVETIHVTNRFALEPDQFNNETGFRCAMDVKERVYYNTPEPDPTTEAETRYAIVNSGHDGGVFLLQEPGVNKTIICVAPQGSMLEIIEGPVEINFTKWYHVRTSSGWEGWTIESSLTLMSH</sequence>
<dbReference type="InterPro" id="IPR051043">
    <property type="entry name" value="Sulfatase_Mod_Factor_Kinase"/>
</dbReference>
<organism evidence="3">
    <name type="scientific">Flexilinea flocculi</name>
    <dbReference type="NCBI Taxonomy" id="1678840"/>
    <lineage>
        <taxon>Bacteria</taxon>
        <taxon>Bacillati</taxon>
        <taxon>Chloroflexota</taxon>
        <taxon>Anaerolineae</taxon>
        <taxon>Anaerolineales</taxon>
        <taxon>Anaerolineaceae</taxon>
        <taxon>Flexilinea</taxon>
    </lineage>
</organism>
<dbReference type="PANTHER" id="PTHR23150:SF19">
    <property type="entry name" value="FORMYLGLYCINE-GENERATING ENZYME"/>
    <property type="match status" value="1"/>
</dbReference>
<proteinExistence type="predicted"/>
<dbReference type="InterPro" id="IPR005532">
    <property type="entry name" value="SUMF_dom"/>
</dbReference>
<dbReference type="Gene3D" id="2.30.30.40">
    <property type="entry name" value="SH3 Domains"/>
    <property type="match status" value="1"/>
</dbReference>
<keyword evidence="1" id="KW-0472">Membrane</keyword>